<dbReference type="OrthoDB" id="243720at2"/>
<dbReference type="Gene3D" id="3.30.390.10">
    <property type="entry name" value="Enolase-like, N-terminal domain"/>
    <property type="match status" value="1"/>
</dbReference>
<dbReference type="STRING" id="1387353.BSF38_01110"/>
<dbReference type="Pfam" id="PF13378">
    <property type="entry name" value="MR_MLE_C"/>
    <property type="match status" value="1"/>
</dbReference>
<dbReference type="EMBL" id="CP019082">
    <property type="protein sequence ID" value="APW59681.1"/>
    <property type="molecule type" value="Genomic_DNA"/>
</dbReference>
<dbReference type="KEGG" id="pbor:BSF38_01110"/>
<sequence>MPQVNDARVKDVSCEFEDTPFRTPLKFGGRVVDGSQIVNVAVTVETADGRRAVGHGSMPLGNVWGWPSPNIAPVAAAEAVRRLAQSASRWLASYPDAGHPLDIGNDLEHALGTLADEVIGELGLSEPMPKLMALVAASSVDAALHDAYGKVHGRSVYACYGPDFVARDLSHYLTPEFQGEFLDRYVSPAPRPTFPLYHLVGAMDPLSAADVVRPIGDGLPETLADWIDRDGLTHLKIKLSGDDPAWDAQRVLDVDRIAEEAGRRRGWAGWRFSLDFNERCDRPEQVLDLFDRLRAESPGALEKIQYVEQPTARDLNAHPEADMHRVAAVRPVVIDESLTGLDSLLLARQRGYSGVALKTCKGHGQALLMAAYARKHGLFLCVQDLTCPGASFLHSAGLAARIPGVEAIEGNGRQYCPAANRRWEDRFAGVFHPRDGVIQTGLLSGPGLGY</sequence>
<evidence type="ECO:0000256" key="1">
    <source>
        <dbReference type="ARBA" id="ARBA00008031"/>
    </source>
</evidence>
<protein>
    <recommendedName>
        <fullName evidence="3">Enolase C-terminal domain-containing protein</fullName>
    </recommendedName>
</protein>
<dbReference type="InterPro" id="IPR036849">
    <property type="entry name" value="Enolase-like_C_sf"/>
</dbReference>
<evidence type="ECO:0000256" key="2">
    <source>
        <dbReference type="ARBA" id="ARBA00022723"/>
    </source>
</evidence>
<dbReference type="SUPFAM" id="SSF54826">
    <property type="entry name" value="Enolase N-terminal domain-like"/>
    <property type="match status" value="1"/>
</dbReference>
<dbReference type="AlphaFoldDB" id="A0A1U7CL80"/>
<evidence type="ECO:0000259" key="3">
    <source>
        <dbReference type="Pfam" id="PF13378"/>
    </source>
</evidence>
<name>A0A1U7CL80_9BACT</name>
<dbReference type="Proteomes" id="UP000186309">
    <property type="component" value="Chromosome"/>
</dbReference>
<dbReference type="GO" id="GO:0046872">
    <property type="term" value="F:metal ion binding"/>
    <property type="evidence" value="ECO:0007669"/>
    <property type="project" value="UniProtKB-KW"/>
</dbReference>
<dbReference type="SUPFAM" id="SSF51604">
    <property type="entry name" value="Enolase C-terminal domain-like"/>
    <property type="match status" value="1"/>
</dbReference>
<feature type="domain" description="Enolase C-terminal" evidence="3">
    <location>
        <begin position="222"/>
        <end position="449"/>
    </location>
</feature>
<dbReference type="InterPro" id="IPR029017">
    <property type="entry name" value="Enolase-like_N"/>
</dbReference>
<gene>
    <name evidence="4" type="ORF">BSF38_01110</name>
</gene>
<keyword evidence="5" id="KW-1185">Reference proteome</keyword>
<dbReference type="PANTHER" id="PTHR48080:SF3">
    <property type="entry name" value="ENOLASE SUPERFAMILY MEMBER DDB_G0284701"/>
    <property type="match status" value="1"/>
</dbReference>
<comment type="similarity">
    <text evidence="1">Belongs to the mandelate racemase/muconate lactonizing enzyme family.</text>
</comment>
<evidence type="ECO:0000313" key="4">
    <source>
        <dbReference type="EMBL" id="APW59681.1"/>
    </source>
</evidence>
<dbReference type="RefSeq" id="WP_076343828.1">
    <property type="nucleotide sequence ID" value="NZ_CP019082.1"/>
</dbReference>
<dbReference type="Gene3D" id="3.20.20.120">
    <property type="entry name" value="Enolase-like C-terminal domain"/>
    <property type="match status" value="1"/>
</dbReference>
<accession>A0A1U7CL80</accession>
<organism evidence="4 5">
    <name type="scientific">Paludisphaera borealis</name>
    <dbReference type="NCBI Taxonomy" id="1387353"/>
    <lineage>
        <taxon>Bacteria</taxon>
        <taxon>Pseudomonadati</taxon>
        <taxon>Planctomycetota</taxon>
        <taxon>Planctomycetia</taxon>
        <taxon>Isosphaerales</taxon>
        <taxon>Isosphaeraceae</taxon>
        <taxon>Paludisphaera</taxon>
    </lineage>
</organism>
<reference evidence="5" key="1">
    <citation type="submission" date="2016-12" db="EMBL/GenBank/DDBJ databases">
        <title>Comparative genomics of four Isosphaeraceae planctomycetes: a common pool of plasmids and glycoside hydrolase genes.</title>
        <authorList>
            <person name="Ivanova A."/>
        </authorList>
    </citation>
    <scope>NUCLEOTIDE SEQUENCE [LARGE SCALE GENOMIC DNA]</scope>
    <source>
        <strain evidence="5">PX4</strain>
    </source>
</reference>
<dbReference type="InterPro" id="IPR034593">
    <property type="entry name" value="DgoD-like"/>
</dbReference>
<dbReference type="InterPro" id="IPR029065">
    <property type="entry name" value="Enolase_C-like"/>
</dbReference>
<evidence type="ECO:0000313" key="5">
    <source>
        <dbReference type="Proteomes" id="UP000186309"/>
    </source>
</evidence>
<proteinExistence type="inferred from homology"/>
<dbReference type="PANTHER" id="PTHR48080">
    <property type="entry name" value="D-GALACTONATE DEHYDRATASE-RELATED"/>
    <property type="match status" value="1"/>
</dbReference>
<keyword evidence="2" id="KW-0479">Metal-binding</keyword>